<sequence>MSKSKTGPGAYSVAVSVKTFARSVELSENTVYNLIASGDIAAIRLGRAVRIPISEYARLGFATPTFGEADAR</sequence>
<name>A0A1G9SWU3_9ACTO</name>
<dbReference type="EMBL" id="FNHU01000002">
    <property type="protein sequence ID" value="SDM39928.1"/>
    <property type="molecule type" value="Genomic_DNA"/>
</dbReference>
<dbReference type="NCBIfam" id="TIGR01764">
    <property type="entry name" value="excise"/>
    <property type="match status" value="1"/>
</dbReference>
<evidence type="ECO:0000259" key="1">
    <source>
        <dbReference type="Pfam" id="PF12728"/>
    </source>
</evidence>
<evidence type="ECO:0000313" key="4">
    <source>
        <dbReference type="Proteomes" id="UP000198541"/>
    </source>
</evidence>
<evidence type="ECO:0000313" key="2">
    <source>
        <dbReference type="EMBL" id="SDM39928.1"/>
    </source>
</evidence>
<dbReference type="InterPro" id="IPR041657">
    <property type="entry name" value="HTH_17"/>
</dbReference>
<dbReference type="STRING" id="332524.SAMN04487766_102126"/>
<reference evidence="2 5" key="2">
    <citation type="submission" date="2016-10" db="EMBL/GenBank/DDBJ databases">
        <authorList>
            <person name="de Groot N.N."/>
        </authorList>
    </citation>
    <scope>NUCLEOTIDE SEQUENCE [LARGE SCALE GENOMIC DNA]</scope>
    <source>
        <strain evidence="3">DSM 27982</strain>
        <strain evidence="2 5">KPR-7B</strain>
    </source>
</reference>
<protein>
    <submittedName>
        <fullName evidence="2">DNA binding domain-containing protein, excisionase family</fullName>
    </submittedName>
</protein>
<gene>
    <name evidence="2" type="ORF">SAMN04487766_102126</name>
    <name evidence="3" type="ORF">SAMN05216355_1333</name>
</gene>
<proteinExistence type="predicted"/>
<dbReference type="InterPro" id="IPR010093">
    <property type="entry name" value="SinI_DNA-bd"/>
</dbReference>
<dbReference type="OrthoDB" id="3541350at2"/>
<dbReference type="Pfam" id="PF12728">
    <property type="entry name" value="HTH_17"/>
    <property type="match status" value="1"/>
</dbReference>
<organism evidence="2 5">
    <name type="scientific">Actinomyces ruminicola</name>
    <dbReference type="NCBI Taxonomy" id="332524"/>
    <lineage>
        <taxon>Bacteria</taxon>
        <taxon>Bacillati</taxon>
        <taxon>Actinomycetota</taxon>
        <taxon>Actinomycetes</taxon>
        <taxon>Actinomycetales</taxon>
        <taxon>Actinomycetaceae</taxon>
        <taxon>Actinomyces</taxon>
    </lineage>
</organism>
<accession>A0A1G9SWU3</accession>
<evidence type="ECO:0000313" key="3">
    <source>
        <dbReference type="EMBL" id="SDN95310.1"/>
    </source>
</evidence>
<dbReference type="EMBL" id="FNIM01000033">
    <property type="protein sequence ID" value="SDN95310.1"/>
    <property type="molecule type" value="Genomic_DNA"/>
</dbReference>
<dbReference type="RefSeq" id="WP_092538232.1">
    <property type="nucleotide sequence ID" value="NZ_FNHU01000002.1"/>
</dbReference>
<dbReference type="Proteomes" id="UP000199671">
    <property type="component" value="Unassembled WGS sequence"/>
</dbReference>
<keyword evidence="4" id="KW-1185">Reference proteome</keyword>
<dbReference type="AlphaFoldDB" id="A0A1G9SWU3"/>
<dbReference type="Proteomes" id="UP000198541">
    <property type="component" value="Unassembled WGS sequence"/>
</dbReference>
<dbReference type="GO" id="GO:0003677">
    <property type="term" value="F:DNA binding"/>
    <property type="evidence" value="ECO:0007669"/>
    <property type="project" value="InterPro"/>
</dbReference>
<reference evidence="4" key="1">
    <citation type="submission" date="2016-10" db="EMBL/GenBank/DDBJ databases">
        <authorList>
            <person name="Varghese N."/>
            <person name="Submissions S."/>
        </authorList>
    </citation>
    <scope>NUCLEOTIDE SEQUENCE [LARGE SCALE GENOMIC DNA]</scope>
    <source>
        <strain evidence="4">DSM 27982</strain>
    </source>
</reference>
<feature type="domain" description="Helix-turn-helix" evidence="1">
    <location>
        <begin position="17"/>
        <end position="54"/>
    </location>
</feature>
<evidence type="ECO:0000313" key="5">
    <source>
        <dbReference type="Proteomes" id="UP000199671"/>
    </source>
</evidence>